<feature type="domain" description="Carboxymuconolactone decarboxylase-like" evidence="1">
    <location>
        <begin position="17"/>
        <end position="102"/>
    </location>
</feature>
<reference evidence="2 3" key="1">
    <citation type="submission" date="2024-09" db="EMBL/GenBank/DDBJ databases">
        <authorList>
            <person name="Sun Q."/>
            <person name="Mori K."/>
        </authorList>
    </citation>
    <scope>NUCLEOTIDE SEQUENCE [LARGE SCALE GENOMIC DNA]</scope>
    <source>
        <strain evidence="2 3">JCM 1334</strain>
    </source>
</reference>
<evidence type="ECO:0000259" key="1">
    <source>
        <dbReference type="Pfam" id="PF02627"/>
    </source>
</evidence>
<evidence type="ECO:0000313" key="2">
    <source>
        <dbReference type="EMBL" id="MFB9818538.1"/>
    </source>
</evidence>
<comment type="caution">
    <text evidence="2">The sequence shown here is derived from an EMBL/GenBank/DDBJ whole genome shotgun (WGS) entry which is preliminary data.</text>
</comment>
<organism evidence="2 3">
    <name type="scientific">Arthrobacter ramosus</name>
    <dbReference type="NCBI Taxonomy" id="1672"/>
    <lineage>
        <taxon>Bacteria</taxon>
        <taxon>Bacillati</taxon>
        <taxon>Actinomycetota</taxon>
        <taxon>Actinomycetes</taxon>
        <taxon>Micrococcales</taxon>
        <taxon>Micrococcaceae</taxon>
        <taxon>Arthrobacter</taxon>
    </lineage>
</organism>
<dbReference type="PANTHER" id="PTHR35446:SF2">
    <property type="entry name" value="CARBOXYMUCONOLACTONE DECARBOXYLASE-LIKE DOMAIN-CONTAINING PROTEIN"/>
    <property type="match status" value="1"/>
</dbReference>
<dbReference type="InterPro" id="IPR004675">
    <property type="entry name" value="AhpD_core"/>
</dbReference>
<dbReference type="Gene3D" id="1.20.1290.10">
    <property type="entry name" value="AhpD-like"/>
    <property type="match status" value="1"/>
</dbReference>
<dbReference type="InterPro" id="IPR003779">
    <property type="entry name" value="CMD-like"/>
</dbReference>
<dbReference type="PANTHER" id="PTHR35446">
    <property type="entry name" value="SI:CH211-175M2.5"/>
    <property type="match status" value="1"/>
</dbReference>
<dbReference type="NCBIfam" id="TIGR00778">
    <property type="entry name" value="ahpD_dom"/>
    <property type="match status" value="1"/>
</dbReference>
<sequence>MSENTPKLAGYLDKQQPGLYQALSGYAEQVTAEADRTGIPRRTLELLNYRASQINGCAFCLDLHHRRAIGYGETEQRLSLVSVHGEVGLFDEAEQVALELAEQITRPEQRPPHGGVVFPCAGGLHRGADQRAVHGVHRYQRVQPLVHPERTPGAQGPLVVVKRSKSPDYSQPRGGSVPEFFRLLRHHR</sequence>
<dbReference type="RefSeq" id="WP_234748866.1">
    <property type="nucleotide sequence ID" value="NZ_BAAAWN010000001.1"/>
</dbReference>
<dbReference type="EMBL" id="JBHMBC010000007">
    <property type="protein sequence ID" value="MFB9818538.1"/>
    <property type="molecule type" value="Genomic_DNA"/>
</dbReference>
<dbReference type="SUPFAM" id="SSF69118">
    <property type="entry name" value="AhpD-like"/>
    <property type="match status" value="1"/>
</dbReference>
<dbReference type="Proteomes" id="UP001589702">
    <property type="component" value="Unassembled WGS sequence"/>
</dbReference>
<proteinExistence type="predicted"/>
<keyword evidence="3" id="KW-1185">Reference proteome</keyword>
<dbReference type="Pfam" id="PF02627">
    <property type="entry name" value="CMD"/>
    <property type="match status" value="1"/>
</dbReference>
<protein>
    <submittedName>
        <fullName evidence="2">Carboxymuconolactone decarboxylase family protein</fullName>
    </submittedName>
</protein>
<evidence type="ECO:0000313" key="3">
    <source>
        <dbReference type="Proteomes" id="UP001589702"/>
    </source>
</evidence>
<accession>A0ABV5XUV6</accession>
<name>A0ABV5XUV6_ARTRM</name>
<dbReference type="InterPro" id="IPR029032">
    <property type="entry name" value="AhpD-like"/>
</dbReference>
<gene>
    <name evidence="2" type="ORF">ACFFP1_03375</name>
</gene>